<keyword evidence="4" id="KW-1185">Reference proteome</keyword>
<dbReference type="OrthoDB" id="72831at2759"/>
<dbReference type="AlphaFoldDB" id="A0A8T1X5A0"/>
<comment type="caution">
    <text evidence="3">The sequence shown here is derived from an EMBL/GenBank/DDBJ whole genome shotgun (WGS) entry which is preliminary data.</text>
</comment>
<name>A0A8T1X5A0_9STRA</name>
<evidence type="ECO:0000256" key="2">
    <source>
        <dbReference type="SAM" id="MobiDB-lite"/>
    </source>
</evidence>
<dbReference type="PANTHER" id="PTHR33324:SF2">
    <property type="entry name" value="MYB_SANT-LIKE DNA-BINDING DOMAIN-CONTAINING PROTEIN"/>
    <property type="match status" value="1"/>
</dbReference>
<gene>
    <name evidence="3" type="ORF">PHYBOEH_009399</name>
</gene>
<keyword evidence="1" id="KW-0175">Coiled coil</keyword>
<feature type="compositionally biased region" description="Low complexity" evidence="2">
    <location>
        <begin position="19"/>
        <end position="33"/>
    </location>
</feature>
<dbReference type="Proteomes" id="UP000693981">
    <property type="component" value="Unassembled WGS sequence"/>
</dbReference>
<evidence type="ECO:0000256" key="1">
    <source>
        <dbReference type="SAM" id="Coils"/>
    </source>
</evidence>
<feature type="region of interest" description="Disordered" evidence="2">
    <location>
        <begin position="179"/>
        <end position="201"/>
    </location>
</feature>
<feature type="region of interest" description="Disordered" evidence="2">
    <location>
        <begin position="1"/>
        <end position="44"/>
    </location>
</feature>
<organism evidence="3 4">
    <name type="scientific">Phytophthora boehmeriae</name>
    <dbReference type="NCBI Taxonomy" id="109152"/>
    <lineage>
        <taxon>Eukaryota</taxon>
        <taxon>Sar</taxon>
        <taxon>Stramenopiles</taxon>
        <taxon>Oomycota</taxon>
        <taxon>Peronosporomycetes</taxon>
        <taxon>Peronosporales</taxon>
        <taxon>Peronosporaceae</taxon>
        <taxon>Phytophthora</taxon>
    </lineage>
</organism>
<accession>A0A8T1X5A0</accession>
<dbReference type="PANTHER" id="PTHR33324">
    <property type="entry name" value="EXPRESSED PROTEIN"/>
    <property type="match status" value="1"/>
</dbReference>
<evidence type="ECO:0000313" key="3">
    <source>
        <dbReference type="EMBL" id="KAG7399233.1"/>
    </source>
</evidence>
<proteinExistence type="predicted"/>
<reference evidence="3" key="1">
    <citation type="submission" date="2021-02" db="EMBL/GenBank/DDBJ databases">
        <authorList>
            <person name="Palmer J.M."/>
        </authorList>
    </citation>
    <scope>NUCLEOTIDE SEQUENCE</scope>
    <source>
        <strain evidence="3">SCRP23</strain>
    </source>
</reference>
<feature type="coiled-coil region" evidence="1">
    <location>
        <begin position="284"/>
        <end position="322"/>
    </location>
</feature>
<evidence type="ECO:0000313" key="4">
    <source>
        <dbReference type="Proteomes" id="UP000693981"/>
    </source>
</evidence>
<dbReference type="EMBL" id="JAGDFL010000059">
    <property type="protein sequence ID" value="KAG7399233.1"/>
    <property type="molecule type" value="Genomic_DNA"/>
</dbReference>
<sequence>MDTRTYLPSWMSSSSPTDGRAASGAKGSSSSATRRQRVLWDSDSATRGGKTSIGVLLDWLTAPGNYSRWRDGKQQSGESREMLCSEIKGNMHRHGIHHRENANIRTQISELERAFESARDWLDKNGYDPATFELKPDVQVEDPELNANADRQLVETNVLRSCRYYHVLSDVFGQNVRPRRSYHRNPMPVPKKRKHEDEGGVAADAAEDIIASESTEEDTPRVPLSLPSATTVQVSTSNPSTAMSATSAATVAQSVVSGTSPSMAGTWANPAVLANYESTQRVLAEAVREERERKRFAMEEERNKLECEKLRYEIEAVKLQLKMDRALARKKLLDAGLPEAQVDELFPN</sequence>
<protein>
    <submittedName>
        <fullName evidence="3">Uncharacterized protein</fullName>
    </submittedName>
</protein>